<gene>
    <name evidence="2" type="primary">UL3.5</name>
</gene>
<protein>
    <submittedName>
        <fullName evidence="2">Protein V57</fullName>
    </submittedName>
</protein>
<dbReference type="Proteomes" id="UP000203542">
    <property type="component" value="Segment"/>
</dbReference>
<evidence type="ECO:0000313" key="2">
    <source>
        <dbReference type="EMBL" id="SCO83604.1"/>
    </source>
</evidence>
<accession>A0A1R3TEN4</accession>
<reference evidence="2" key="1">
    <citation type="submission" date="2016-08" db="EMBL/GenBank/DDBJ databases">
        <authorList>
            <person name="Seilhamer J.J."/>
        </authorList>
    </citation>
    <scope>NUCLEOTIDE SEQUENCE [LARGE SCALE GENOMIC DNA]</scope>
    <source>
        <strain evidence="2">Lib01004</strain>
    </source>
</reference>
<evidence type="ECO:0000313" key="3">
    <source>
        <dbReference type="Proteomes" id="UP000203542"/>
    </source>
</evidence>
<feature type="compositionally biased region" description="Basic and acidic residues" evidence="1">
    <location>
        <begin position="154"/>
        <end position="170"/>
    </location>
</feature>
<dbReference type="GeneID" id="30902390"/>
<dbReference type="EMBL" id="LT608135">
    <property type="protein sequence ID" value="SCO83604.1"/>
    <property type="molecule type" value="Genomic_DNA"/>
</dbReference>
<organism evidence="2">
    <name type="scientific">Spheniscid alphaherpesvirus 1</name>
    <dbReference type="NCBI Taxonomy" id="2560777"/>
    <lineage>
        <taxon>Viruses</taxon>
        <taxon>Duplodnaviria</taxon>
        <taxon>Heunggongvirae</taxon>
        <taxon>Peploviricota</taxon>
        <taxon>Herviviricetes</taxon>
        <taxon>Herpesvirales</taxon>
        <taxon>Orthoherpesviridae</taxon>
        <taxon>Alphaherpesvirinae</taxon>
        <taxon>Mardivirus</taxon>
        <taxon>Mardivirus spheniscidalpha1</taxon>
    </lineage>
</organism>
<name>A0A1R3TEN4_9ALPH</name>
<dbReference type="KEGG" id="vg:30902390"/>
<feature type="compositionally biased region" description="Polar residues" evidence="1">
    <location>
        <begin position="140"/>
        <end position="153"/>
    </location>
</feature>
<keyword evidence="3" id="KW-1185">Reference proteome</keyword>
<dbReference type="RefSeq" id="YP_009342403.1">
    <property type="nucleotide sequence ID" value="NC_033464.1"/>
</dbReference>
<feature type="compositionally biased region" description="Low complexity" evidence="1">
    <location>
        <begin position="78"/>
        <end position="89"/>
    </location>
</feature>
<proteinExistence type="predicted"/>
<feature type="region of interest" description="Disordered" evidence="1">
    <location>
        <begin position="53"/>
        <end position="170"/>
    </location>
</feature>
<feature type="compositionally biased region" description="Basic residues" evidence="1">
    <location>
        <begin position="100"/>
        <end position="114"/>
    </location>
</feature>
<evidence type="ECO:0000256" key="1">
    <source>
        <dbReference type="SAM" id="MobiDB-lite"/>
    </source>
</evidence>
<feature type="compositionally biased region" description="Polar residues" evidence="1">
    <location>
        <begin position="115"/>
        <end position="126"/>
    </location>
</feature>
<sequence length="170" mass="18473">MFGVASLATSNDFKVFLAANPHACAKLRAAMNKKGEGSSIDCMRECGNDRKYTTSGHGKALKRGAKSNRSSDIDENDYAAGSASSAYVSRGDVDVGAGTSKRHTTTVQRRRRKSTGSTSLECNSSDRLNEVPSYRGRRSSLVTPGSKQLMQNSRESRSCLRDRKSALKRQ</sequence>